<feature type="active site" description="Proton acceptor" evidence="7">
    <location>
        <position position="67"/>
    </location>
</feature>
<evidence type="ECO:0000256" key="3">
    <source>
        <dbReference type="ARBA" id="ARBA00022801"/>
    </source>
</evidence>
<dbReference type="PRINTS" id="PR00725">
    <property type="entry name" value="DADACBPTASE1"/>
</dbReference>
<dbReference type="RefSeq" id="WP_106009842.1">
    <property type="nucleotide sequence ID" value="NZ_JALCPJ010000023.1"/>
</dbReference>
<evidence type="ECO:0000256" key="9">
    <source>
        <dbReference type="RuleBase" id="RU004016"/>
    </source>
</evidence>
<evidence type="ECO:0000313" key="14">
    <source>
        <dbReference type="Proteomes" id="UP000237798"/>
    </source>
</evidence>
<keyword evidence="5" id="KW-0573">Peptidoglycan synthesis</keyword>
<dbReference type="Pfam" id="PF00768">
    <property type="entry name" value="Peptidase_S11"/>
    <property type="match status" value="1"/>
</dbReference>
<dbReference type="Gene3D" id="3.40.710.10">
    <property type="entry name" value="DD-peptidase/beta-lactamase superfamily"/>
    <property type="match status" value="1"/>
</dbReference>
<feature type="active site" evidence="7">
    <location>
        <position position="124"/>
    </location>
</feature>
<evidence type="ECO:0000256" key="6">
    <source>
        <dbReference type="ARBA" id="ARBA00023316"/>
    </source>
</evidence>
<dbReference type="PANTHER" id="PTHR21581">
    <property type="entry name" value="D-ALANYL-D-ALANINE CARBOXYPEPTIDASE"/>
    <property type="match status" value="1"/>
</dbReference>
<dbReference type="GO" id="GO:0009002">
    <property type="term" value="F:serine-type D-Ala-D-Ala carboxypeptidase activity"/>
    <property type="evidence" value="ECO:0007669"/>
    <property type="project" value="UniProtKB-EC"/>
</dbReference>
<dbReference type="EC" id="3.4.16.4" evidence="13"/>
<feature type="transmembrane region" description="Helical" evidence="10">
    <location>
        <begin position="386"/>
        <end position="405"/>
    </location>
</feature>
<keyword evidence="10" id="KW-1133">Transmembrane helix</keyword>
<keyword evidence="4" id="KW-0133">Cell shape</keyword>
<dbReference type="Proteomes" id="UP000237798">
    <property type="component" value="Unassembled WGS sequence"/>
</dbReference>
<dbReference type="GO" id="GO:0008360">
    <property type="term" value="P:regulation of cell shape"/>
    <property type="evidence" value="ECO:0007669"/>
    <property type="project" value="UniProtKB-KW"/>
</dbReference>
<dbReference type="GO" id="GO:0006508">
    <property type="term" value="P:proteolysis"/>
    <property type="evidence" value="ECO:0007669"/>
    <property type="project" value="InterPro"/>
</dbReference>
<keyword evidence="6" id="KW-0961">Cell wall biogenesis/degradation</keyword>
<evidence type="ECO:0000256" key="8">
    <source>
        <dbReference type="PIRSR" id="PIRSR618044-2"/>
    </source>
</evidence>
<dbReference type="PANTHER" id="PTHR21581:SF26">
    <property type="entry name" value="D-ALANYL-D-ALANINE ENDOPEPTIDASE"/>
    <property type="match status" value="1"/>
</dbReference>
<dbReference type="EMBL" id="PVXP01000032">
    <property type="protein sequence ID" value="PRR84811.1"/>
    <property type="molecule type" value="Genomic_DNA"/>
</dbReference>
<keyword evidence="10" id="KW-0812">Transmembrane</keyword>
<evidence type="ECO:0000256" key="5">
    <source>
        <dbReference type="ARBA" id="ARBA00022984"/>
    </source>
</evidence>
<dbReference type="InterPro" id="IPR012338">
    <property type="entry name" value="Beta-lactam/transpept-like"/>
</dbReference>
<accession>A0A2T0BLQ2</accession>
<dbReference type="AlphaFoldDB" id="A0A2T0BLQ2"/>
<gene>
    <name evidence="13" type="primary">dacF_2</name>
    <name evidence="13" type="ORF">CLLU_22170</name>
</gene>
<evidence type="ECO:0000256" key="11">
    <source>
        <dbReference type="SAM" id="SignalP"/>
    </source>
</evidence>
<comment type="similarity">
    <text evidence="1 9">Belongs to the peptidase S11 family.</text>
</comment>
<keyword evidence="14" id="KW-1185">Reference proteome</keyword>
<proteinExistence type="inferred from homology"/>
<feature type="signal peptide" evidence="11">
    <location>
        <begin position="1"/>
        <end position="24"/>
    </location>
</feature>
<reference evidence="13 14" key="1">
    <citation type="submission" date="2018-03" db="EMBL/GenBank/DDBJ databases">
        <title>Genome sequence of Clostridium luticellarii DSM 29923.</title>
        <authorList>
            <person name="Poehlein A."/>
            <person name="Daniel R."/>
        </authorList>
    </citation>
    <scope>NUCLEOTIDE SEQUENCE [LARGE SCALE GENOMIC DNA]</scope>
    <source>
        <strain evidence="13 14">DSM 29923</strain>
    </source>
</reference>
<name>A0A2T0BLQ2_9CLOT</name>
<feature type="binding site" evidence="8">
    <location>
        <position position="229"/>
    </location>
    <ligand>
        <name>substrate</name>
    </ligand>
</feature>
<dbReference type="SUPFAM" id="SSF56601">
    <property type="entry name" value="beta-lactamase/transpeptidase-like"/>
    <property type="match status" value="1"/>
</dbReference>
<dbReference type="InterPro" id="IPR001967">
    <property type="entry name" value="Peptidase_S11_N"/>
</dbReference>
<keyword evidence="2 11" id="KW-0732">Signal</keyword>
<evidence type="ECO:0000256" key="1">
    <source>
        <dbReference type="ARBA" id="ARBA00007164"/>
    </source>
</evidence>
<evidence type="ECO:0000256" key="7">
    <source>
        <dbReference type="PIRSR" id="PIRSR618044-1"/>
    </source>
</evidence>
<evidence type="ECO:0000256" key="10">
    <source>
        <dbReference type="SAM" id="Phobius"/>
    </source>
</evidence>
<feature type="active site" description="Acyl-ester intermediate" evidence="7">
    <location>
        <position position="64"/>
    </location>
</feature>
<sequence length="413" mass="46362">MKNKINISLLSFIFILFLNYNVLAAEPAGNTAPDIYGKAAITVDMQTGEIIYEKNSDIRVYPASTTKLLTAILLDKNRKQNDTLTYTKGAKVQPESSINKDIHSISVGDTLSAKDVMNGLLMYSANDMAYVIAENLSKDSNSFAEKMNEYVKKLNLKNTHFVTPNGLHNPEHYSTAYDMSIIAREAFKSLWIRNTMGTYQATIKTASGLALPIKNTNKLLGKDGCIGGKTGYTIPAGRCLVAIYNRNGKQILGVVMNSIYDPEDTYVFNDMEKIINWSYSETPVILYKKDSIIGKQFIKYRPLHFIGPYINLEVPVKVKDNVTYYANDLNKKELRKDIKLSNINSKALKGQVPLGDLAVKERDSSKTYKIYSALPKQELLKKSIPVYLKTLLLILICGLAIKIIYKKISQSFR</sequence>
<keyword evidence="10" id="KW-0472">Membrane</keyword>
<feature type="chain" id="PRO_5015772159" evidence="11">
    <location>
        <begin position="25"/>
        <end position="413"/>
    </location>
</feature>
<dbReference type="GO" id="GO:0071555">
    <property type="term" value="P:cell wall organization"/>
    <property type="evidence" value="ECO:0007669"/>
    <property type="project" value="UniProtKB-KW"/>
</dbReference>
<keyword evidence="13" id="KW-0121">Carboxypeptidase</keyword>
<comment type="caution">
    <text evidence="13">The sequence shown here is derived from an EMBL/GenBank/DDBJ whole genome shotgun (WGS) entry which is preliminary data.</text>
</comment>
<evidence type="ECO:0000313" key="13">
    <source>
        <dbReference type="EMBL" id="PRR84811.1"/>
    </source>
</evidence>
<protein>
    <submittedName>
        <fullName evidence="13">D-alanyl-D-alanine carboxypeptidase DacF</fullName>
        <ecNumber evidence="13">3.4.16.4</ecNumber>
    </submittedName>
</protein>
<evidence type="ECO:0000256" key="2">
    <source>
        <dbReference type="ARBA" id="ARBA00022729"/>
    </source>
</evidence>
<dbReference type="GO" id="GO:0009252">
    <property type="term" value="P:peptidoglycan biosynthetic process"/>
    <property type="evidence" value="ECO:0007669"/>
    <property type="project" value="UniProtKB-KW"/>
</dbReference>
<dbReference type="InterPro" id="IPR018044">
    <property type="entry name" value="Peptidase_S11"/>
</dbReference>
<dbReference type="OrthoDB" id="1701915at2"/>
<evidence type="ECO:0000259" key="12">
    <source>
        <dbReference type="Pfam" id="PF00768"/>
    </source>
</evidence>
<keyword evidence="13" id="KW-0645">Protease</keyword>
<feature type="domain" description="Peptidase S11 D-alanyl-D-alanine carboxypeptidase A N-terminal" evidence="12">
    <location>
        <begin position="30"/>
        <end position="258"/>
    </location>
</feature>
<keyword evidence="3 13" id="KW-0378">Hydrolase</keyword>
<evidence type="ECO:0000256" key="4">
    <source>
        <dbReference type="ARBA" id="ARBA00022960"/>
    </source>
</evidence>
<organism evidence="13 14">
    <name type="scientific">Clostridium luticellarii</name>
    <dbReference type="NCBI Taxonomy" id="1691940"/>
    <lineage>
        <taxon>Bacteria</taxon>
        <taxon>Bacillati</taxon>
        <taxon>Bacillota</taxon>
        <taxon>Clostridia</taxon>
        <taxon>Eubacteriales</taxon>
        <taxon>Clostridiaceae</taxon>
        <taxon>Clostridium</taxon>
    </lineage>
</organism>